<evidence type="ECO:0000313" key="2">
    <source>
        <dbReference type="EMBL" id="KAF2702768.1"/>
    </source>
</evidence>
<dbReference type="PANTHER" id="PTHR12128:SF66">
    <property type="entry name" value="4-HYDROXY-2-OXOGLUTARATE ALDOLASE, MITOCHONDRIAL"/>
    <property type="match status" value="1"/>
</dbReference>
<dbReference type="AlphaFoldDB" id="A0A6G1JQE6"/>
<reference evidence="2" key="1">
    <citation type="journal article" date="2020" name="Stud. Mycol.">
        <title>101 Dothideomycetes genomes: a test case for predicting lifestyles and emergence of pathogens.</title>
        <authorList>
            <person name="Haridas S."/>
            <person name="Albert R."/>
            <person name="Binder M."/>
            <person name="Bloem J."/>
            <person name="Labutti K."/>
            <person name="Salamov A."/>
            <person name="Andreopoulos B."/>
            <person name="Baker S."/>
            <person name="Barry K."/>
            <person name="Bills G."/>
            <person name="Bluhm B."/>
            <person name="Cannon C."/>
            <person name="Castanera R."/>
            <person name="Culley D."/>
            <person name="Daum C."/>
            <person name="Ezra D."/>
            <person name="Gonzalez J."/>
            <person name="Henrissat B."/>
            <person name="Kuo A."/>
            <person name="Liang C."/>
            <person name="Lipzen A."/>
            <person name="Lutzoni F."/>
            <person name="Magnuson J."/>
            <person name="Mondo S."/>
            <person name="Nolan M."/>
            <person name="Ohm R."/>
            <person name="Pangilinan J."/>
            <person name="Park H.-J."/>
            <person name="Ramirez L."/>
            <person name="Alfaro M."/>
            <person name="Sun H."/>
            <person name="Tritt A."/>
            <person name="Yoshinaga Y."/>
            <person name="Zwiers L.-H."/>
            <person name="Turgeon B."/>
            <person name="Goodwin S."/>
            <person name="Spatafora J."/>
            <person name="Crous P."/>
            <person name="Grigoriev I."/>
        </authorList>
    </citation>
    <scope>NUCLEOTIDE SEQUENCE</scope>
    <source>
        <strain evidence="2">CBS 279.74</strain>
    </source>
</reference>
<protein>
    <submittedName>
        <fullName evidence="2">Aldolase</fullName>
    </submittedName>
</protein>
<dbReference type="InterPro" id="IPR002220">
    <property type="entry name" value="DapA-like"/>
</dbReference>
<feature type="non-terminal residue" evidence="2">
    <location>
        <position position="1"/>
    </location>
</feature>
<accession>A0A6G1JQE6</accession>
<keyword evidence="3" id="KW-1185">Reference proteome</keyword>
<dbReference type="OrthoDB" id="191315at2759"/>
<keyword evidence="1" id="KW-0456">Lyase</keyword>
<proteinExistence type="predicted"/>
<dbReference type="PRINTS" id="PR00146">
    <property type="entry name" value="DHPICSNTHASE"/>
</dbReference>
<organism evidence="2 3">
    <name type="scientific">Pleomassaria siparia CBS 279.74</name>
    <dbReference type="NCBI Taxonomy" id="1314801"/>
    <lineage>
        <taxon>Eukaryota</taxon>
        <taxon>Fungi</taxon>
        <taxon>Dikarya</taxon>
        <taxon>Ascomycota</taxon>
        <taxon>Pezizomycotina</taxon>
        <taxon>Dothideomycetes</taxon>
        <taxon>Pleosporomycetidae</taxon>
        <taxon>Pleosporales</taxon>
        <taxon>Pleomassariaceae</taxon>
        <taxon>Pleomassaria</taxon>
    </lineage>
</organism>
<name>A0A6G1JQE6_9PLEO</name>
<dbReference type="Gene3D" id="3.20.20.70">
    <property type="entry name" value="Aldolase class I"/>
    <property type="match status" value="1"/>
</dbReference>
<gene>
    <name evidence="2" type="ORF">K504DRAFT_393867</name>
</gene>
<dbReference type="EMBL" id="MU005793">
    <property type="protein sequence ID" value="KAF2702768.1"/>
    <property type="molecule type" value="Genomic_DNA"/>
</dbReference>
<dbReference type="Proteomes" id="UP000799428">
    <property type="component" value="Unassembled WGS sequence"/>
</dbReference>
<dbReference type="GO" id="GO:0008840">
    <property type="term" value="F:4-hydroxy-tetrahydrodipicolinate synthase activity"/>
    <property type="evidence" value="ECO:0007669"/>
    <property type="project" value="TreeGrafter"/>
</dbReference>
<sequence length="148" mass="15652">THEERTVLIKDAHSILDLTGLKHIPIVAGAGASSTRESIVFAKEAAAEDTDFVKVITPGCYASTPLANHAAVKQYLFDIAEASLVPVIVYNLPGVSGGINLDSEMVVAIVKASPYLAGVKLTCASVEEVTRITAVVGEEGFQAKYPRR</sequence>
<dbReference type="Pfam" id="PF00701">
    <property type="entry name" value="DHDPS"/>
    <property type="match status" value="1"/>
</dbReference>
<evidence type="ECO:0000313" key="3">
    <source>
        <dbReference type="Proteomes" id="UP000799428"/>
    </source>
</evidence>
<dbReference type="InterPro" id="IPR013785">
    <property type="entry name" value="Aldolase_TIM"/>
</dbReference>
<dbReference type="SUPFAM" id="SSF51569">
    <property type="entry name" value="Aldolase"/>
    <property type="match status" value="1"/>
</dbReference>
<dbReference type="PANTHER" id="PTHR12128">
    <property type="entry name" value="DIHYDRODIPICOLINATE SYNTHASE"/>
    <property type="match status" value="1"/>
</dbReference>
<evidence type="ECO:0000256" key="1">
    <source>
        <dbReference type="ARBA" id="ARBA00023239"/>
    </source>
</evidence>
<dbReference type="CDD" id="cd00408">
    <property type="entry name" value="DHDPS-like"/>
    <property type="match status" value="1"/>
</dbReference>